<dbReference type="EMBL" id="KV922096">
    <property type="protein sequence ID" value="ORE01803.1"/>
    <property type="molecule type" value="Genomic_DNA"/>
</dbReference>
<feature type="non-terminal residue" evidence="1">
    <location>
        <position position="1"/>
    </location>
</feature>
<accession>A0A1X0QPX3</accession>
<dbReference type="Proteomes" id="UP000242414">
    <property type="component" value="Unassembled WGS sequence"/>
</dbReference>
<dbReference type="VEuPathDB" id="FungiDB:BCV72DRAFT_320122"/>
<sequence length="286" mass="32657">FSLELYHIIKCGYFTKCNPNVPEELYFHVSTSNHSVTTPFKAYIKYTSNVLAAMTNNDVKAVKKVMRDSGYEESSSIEVLSFVEEFFELCISIYGKPDVYNSLQTSENSFNHLFVWQTMGFVADSINEYNLKFIPGEYILMALEETNKVDACIIHDAMEICLLETSRKLFLRDNTKYGFDHTKGNFGSLTIFNNIYKKYCWASKQTIGSLKIPFVHARHDAVHLWSLELCSSKLYCSKKIFKCAVPKAMNATNDILALGNVCWCLTVSNNQILISKTYINTKKTVS</sequence>
<dbReference type="OrthoDB" id="2425129at2759"/>
<gene>
    <name evidence="1" type="ORF">BCV72DRAFT_320122</name>
</gene>
<reference evidence="1" key="1">
    <citation type="journal article" date="2016" name="Proc. Natl. Acad. Sci. U.S.A.">
        <title>Lipid metabolic changes in an early divergent fungus govern the establishment of a mutualistic symbiosis with endobacteria.</title>
        <authorList>
            <person name="Lastovetsky O.A."/>
            <person name="Gaspar M.L."/>
            <person name="Mondo S.J."/>
            <person name="LaButti K.M."/>
            <person name="Sandor L."/>
            <person name="Grigoriev I.V."/>
            <person name="Henry S.A."/>
            <person name="Pawlowska T.E."/>
        </authorList>
    </citation>
    <scope>NUCLEOTIDE SEQUENCE [LARGE SCALE GENOMIC DNA]</scope>
    <source>
        <strain evidence="1">ATCC 52814</strain>
    </source>
</reference>
<evidence type="ECO:0000313" key="1">
    <source>
        <dbReference type="EMBL" id="ORE01803.1"/>
    </source>
</evidence>
<protein>
    <submittedName>
        <fullName evidence="1">Uncharacterized protein</fullName>
    </submittedName>
</protein>
<organism evidence="1">
    <name type="scientific">Rhizopus microsporus var. microsporus</name>
    <dbReference type="NCBI Taxonomy" id="86635"/>
    <lineage>
        <taxon>Eukaryota</taxon>
        <taxon>Fungi</taxon>
        <taxon>Fungi incertae sedis</taxon>
        <taxon>Mucoromycota</taxon>
        <taxon>Mucoromycotina</taxon>
        <taxon>Mucoromycetes</taxon>
        <taxon>Mucorales</taxon>
        <taxon>Mucorineae</taxon>
        <taxon>Rhizopodaceae</taxon>
        <taxon>Rhizopus</taxon>
    </lineage>
</organism>
<dbReference type="AlphaFoldDB" id="A0A1X0QPX3"/>
<name>A0A1X0QPX3_RHIZD</name>
<proteinExistence type="predicted"/>